<sequence>MYELDNILAKYSTENKLPCALGAVVTKDKGLVYVGGSGLKDIDDKESKIDFNNTSLAFFSCTKAIATTALLHLLDSGLIDSIDDPVEKYVDEVKDIQILIGFDDNNKPILKDTINKMTIRHLLTHSAGFSYSFFSHPYKSLYENNNTANILKSSWDQFKTPLLFEPGTKWHYGVNIDWIGKVVYEVSNLSLGDYCKKFIFQPIGANSLTFEKSKEQLNNSIEIHQRYPDGKISALKGLLVDEPEFHPGGHGLYGKISDYMKFLEIFLHDGKSPNTGIQILKPETIHNYSFKNLLPNNVYVESTLEHSQPLLSNKIELFDMFPKEKQGWTASFHKIDVPLSTGRSSGSYSWAGLPNLYYWIDVEKGITGMFATQIFPFSDKIALEGFNEFETAVYNNYTRLGSNL</sequence>
<proteinExistence type="predicted"/>
<reference evidence="2" key="1">
    <citation type="submission" date="2020-11" db="EMBL/GenBank/DDBJ databases">
        <title>Kefir isolates.</title>
        <authorList>
            <person name="Marcisauskas S."/>
            <person name="Kim Y."/>
            <person name="Blasche S."/>
        </authorList>
    </citation>
    <scope>NUCLEOTIDE SEQUENCE</scope>
    <source>
        <strain evidence="2">Olga-1</strain>
    </source>
</reference>
<dbReference type="AlphaFoldDB" id="A0A9P6WFY6"/>
<dbReference type="Pfam" id="PF00144">
    <property type="entry name" value="Beta-lactamase"/>
    <property type="match status" value="1"/>
</dbReference>
<evidence type="ECO:0000259" key="1">
    <source>
        <dbReference type="Pfam" id="PF00144"/>
    </source>
</evidence>
<dbReference type="InterPro" id="IPR050789">
    <property type="entry name" value="Diverse_Enzym_Activities"/>
</dbReference>
<protein>
    <recommendedName>
        <fullName evidence="1">Beta-lactamase-related domain-containing protein</fullName>
    </recommendedName>
</protein>
<gene>
    <name evidence="2" type="ORF">C6P40_004152</name>
</gene>
<name>A0A9P6WFY6_9ASCO</name>
<evidence type="ECO:0000313" key="2">
    <source>
        <dbReference type="EMBL" id="KAG0686425.1"/>
    </source>
</evidence>
<dbReference type="Gene3D" id="3.40.710.10">
    <property type="entry name" value="DD-peptidase/beta-lactamase superfamily"/>
    <property type="match status" value="1"/>
</dbReference>
<dbReference type="SUPFAM" id="SSF56601">
    <property type="entry name" value="beta-lactamase/transpeptidase-like"/>
    <property type="match status" value="1"/>
</dbReference>
<keyword evidence="3" id="KW-1185">Reference proteome</keyword>
<dbReference type="PANTHER" id="PTHR43283">
    <property type="entry name" value="BETA-LACTAMASE-RELATED"/>
    <property type="match status" value="1"/>
</dbReference>
<organism evidence="2 3">
    <name type="scientific">Pichia californica</name>
    <dbReference type="NCBI Taxonomy" id="460514"/>
    <lineage>
        <taxon>Eukaryota</taxon>
        <taxon>Fungi</taxon>
        <taxon>Dikarya</taxon>
        <taxon>Ascomycota</taxon>
        <taxon>Saccharomycotina</taxon>
        <taxon>Pichiomycetes</taxon>
        <taxon>Pichiales</taxon>
        <taxon>Pichiaceae</taxon>
        <taxon>Pichia</taxon>
    </lineage>
</organism>
<accession>A0A9P6WFY6</accession>
<evidence type="ECO:0000313" key="3">
    <source>
        <dbReference type="Proteomes" id="UP000697127"/>
    </source>
</evidence>
<dbReference type="Proteomes" id="UP000697127">
    <property type="component" value="Unassembled WGS sequence"/>
</dbReference>
<dbReference type="InterPro" id="IPR012338">
    <property type="entry name" value="Beta-lactam/transpept-like"/>
</dbReference>
<dbReference type="InterPro" id="IPR001466">
    <property type="entry name" value="Beta-lactam-related"/>
</dbReference>
<dbReference type="EMBL" id="PUHW01000520">
    <property type="protein sequence ID" value="KAG0686425.1"/>
    <property type="molecule type" value="Genomic_DNA"/>
</dbReference>
<feature type="domain" description="Beta-lactamase-related" evidence="1">
    <location>
        <begin position="5"/>
        <end position="377"/>
    </location>
</feature>
<comment type="caution">
    <text evidence="2">The sequence shown here is derived from an EMBL/GenBank/DDBJ whole genome shotgun (WGS) entry which is preliminary data.</text>
</comment>
<dbReference type="PANTHER" id="PTHR43283:SF3">
    <property type="entry name" value="BETA-LACTAMASE FAMILY PROTEIN (AFU_ORTHOLOGUE AFUA_5G07500)"/>
    <property type="match status" value="1"/>
</dbReference>